<accession>A0ABS1WB29</accession>
<dbReference type="Proteomes" id="UP000809910">
    <property type="component" value="Unassembled WGS sequence"/>
</dbReference>
<protein>
    <submittedName>
        <fullName evidence="2">Uncharacterized protein</fullName>
    </submittedName>
</protein>
<evidence type="ECO:0000256" key="1">
    <source>
        <dbReference type="SAM" id="MobiDB-lite"/>
    </source>
</evidence>
<comment type="caution">
    <text evidence="2">The sequence shown here is derived from an EMBL/GenBank/DDBJ whole genome shotgun (WGS) entry which is preliminary data.</text>
</comment>
<evidence type="ECO:0000313" key="3">
    <source>
        <dbReference type="Proteomes" id="UP000809910"/>
    </source>
</evidence>
<keyword evidence="3" id="KW-1185">Reference proteome</keyword>
<organism evidence="2 3">
    <name type="scientific">Legionella bononiensis</name>
    <dbReference type="NCBI Taxonomy" id="2793102"/>
    <lineage>
        <taxon>Bacteria</taxon>
        <taxon>Pseudomonadati</taxon>
        <taxon>Pseudomonadota</taxon>
        <taxon>Gammaproteobacteria</taxon>
        <taxon>Legionellales</taxon>
        <taxon>Legionellaceae</taxon>
        <taxon>Legionella</taxon>
    </lineage>
</organism>
<sequence>MLTKVDGTVEQTSVGISEDIKKDFSPVSQKIPVGFFSHRRERSVSVPLITKKVDGSDEGKSTEQPVKTHILKFLTENERKMSDVRDFGFPILRRTESKKLEVPVITELQKSELSPKSDSDPTQAECESPRP</sequence>
<feature type="compositionally biased region" description="Basic and acidic residues" evidence="1">
    <location>
        <begin position="109"/>
        <end position="119"/>
    </location>
</feature>
<evidence type="ECO:0000313" key="2">
    <source>
        <dbReference type="EMBL" id="MBL7526569.1"/>
    </source>
</evidence>
<proteinExistence type="predicted"/>
<dbReference type="EMBL" id="JADWVN010000016">
    <property type="protein sequence ID" value="MBL7526569.1"/>
    <property type="molecule type" value="Genomic_DNA"/>
</dbReference>
<gene>
    <name evidence="2" type="ORF">I5282_08305</name>
</gene>
<reference evidence="2 3" key="1">
    <citation type="submission" date="2020-12" db="EMBL/GenBank/DDBJ databases">
        <title>WGS of Legionella: environmental sample.</title>
        <authorList>
            <person name="Cristino S."/>
            <person name="Girolamini L."/>
            <person name="Salaris S."/>
            <person name="Pascale M.R."/>
            <person name="Mazzotta M."/>
            <person name="Orsini M."/>
            <person name="Grottola A."/>
        </authorList>
    </citation>
    <scope>NUCLEOTIDE SEQUENCE [LARGE SCALE GENOMIC DNA]</scope>
    <source>
        <strain evidence="2 3">30cs62</strain>
    </source>
</reference>
<feature type="region of interest" description="Disordered" evidence="1">
    <location>
        <begin position="109"/>
        <end position="131"/>
    </location>
</feature>
<dbReference type="RefSeq" id="WP_203110150.1">
    <property type="nucleotide sequence ID" value="NZ_JADOBG010000012.1"/>
</dbReference>
<name>A0ABS1WB29_9GAMM</name>